<dbReference type="CDD" id="cd07035">
    <property type="entry name" value="TPP_PYR_POX_like"/>
    <property type="match status" value="1"/>
</dbReference>
<feature type="domain" description="Thiamine pyrophosphate enzyme N-terminal TPP-binding" evidence="6">
    <location>
        <begin position="8"/>
        <end position="119"/>
    </location>
</feature>
<reference evidence="7 8" key="1">
    <citation type="submission" date="2014-10" db="EMBL/GenBank/DDBJ databases">
        <title>The Complete Genome Sequence for the Shellfish Pathogen Vibrio coralliilyticus RE98 Isolated from a Shellfish Hatchery.</title>
        <authorList>
            <person name="Richards G.P."/>
            <person name="Bono J.L."/>
            <person name="Watson M.A."/>
            <person name="Needleman D.S."/>
        </authorList>
    </citation>
    <scope>NUCLEOTIDE SEQUENCE [LARGE SCALE GENOMIC DNA]</scope>
    <source>
        <strain evidence="7 8">RE98</strain>
        <plasmid evidence="7 8">p319</plasmid>
    </source>
</reference>
<dbReference type="FunFam" id="3.40.50.970:FF:000007">
    <property type="entry name" value="Acetolactate synthase"/>
    <property type="match status" value="1"/>
</dbReference>
<dbReference type="RefSeq" id="WP_043011920.1">
    <property type="nucleotide sequence ID" value="NZ_CP009620.1"/>
</dbReference>
<dbReference type="SUPFAM" id="SSF52518">
    <property type="entry name" value="Thiamin diphosphate-binding fold (THDP-binding)"/>
    <property type="match status" value="2"/>
</dbReference>
<dbReference type="PANTHER" id="PTHR18968:SF129">
    <property type="entry name" value="ACETOLACTATE SYNTHASE"/>
    <property type="match status" value="1"/>
</dbReference>
<feature type="domain" description="Thiamine pyrophosphate enzyme TPP-binding" evidence="5">
    <location>
        <begin position="390"/>
        <end position="534"/>
    </location>
</feature>
<geneLocation type="plasmid" evidence="7 8">
    <name>p319</name>
</geneLocation>
<evidence type="ECO:0000313" key="8">
    <source>
        <dbReference type="Proteomes" id="UP000030081"/>
    </source>
</evidence>
<dbReference type="SUPFAM" id="SSF52467">
    <property type="entry name" value="DHS-like NAD/FAD-binding domain"/>
    <property type="match status" value="1"/>
</dbReference>
<evidence type="ECO:0000256" key="1">
    <source>
        <dbReference type="ARBA" id="ARBA00007812"/>
    </source>
</evidence>
<keyword evidence="8" id="KW-1185">Reference proteome</keyword>
<dbReference type="Pfam" id="PF00205">
    <property type="entry name" value="TPP_enzyme_M"/>
    <property type="match status" value="1"/>
</dbReference>
<evidence type="ECO:0000259" key="4">
    <source>
        <dbReference type="Pfam" id="PF00205"/>
    </source>
</evidence>
<evidence type="ECO:0000259" key="6">
    <source>
        <dbReference type="Pfam" id="PF02776"/>
    </source>
</evidence>
<dbReference type="GO" id="GO:0034077">
    <property type="term" value="P:butanediol metabolic process"/>
    <property type="evidence" value="ECO:0007669"/>
    <property type="project" value="InterPro"/>
</dbReference>
<name>A0AAN0SL38_9VIBR</name>
<gene>
    <name evidence="7" type="ORF">IX92_27325</name>
</gene>
<dbReference type="NCBIfam" id="NF006378">
    <property type="entry name" value="PRK08617.1"/>
    <property type="match status" value="1"/>
</dbReference>
<organism evidence="7 8">
    <name type="scientific">Vibrio coralliilyticus</name>
    <dbReference type="NCBI Taxonomy" id="190893"/>
    <lineage>
        <taxon>Bacteria</taxon>
        <taxon>Pseudomonadati</taxon>
        <taxon>Pseudomonadota</taxon>
        <taxon>Gammaproteobacteria</taxon>
        <taxon>Vibrionales</taxon>
        <taxon>Vibrionaceae</taxon>
        <taxon>Vibrio</taxon>
    </lineage>
</organism>
<dbReference type="Gene3D" id="3.40.50.970">
    <property type="match status" value="2"/>
</dbReference>
<keyword evidence="7" id="KW-0614">Plasmid</keyword>
<dbReference type="InterPro" id="IPR045229">
    <property type="entry name" value="TPP_enz"/>
</dbReference>
<evidence type="ECO:0000259" key="5">
    <source>
        <dbReference type="Pfam" id="PF02775"/>
    </source>
</evidence>
<dbReference type="InterPro" id="IPR029035">
    <property type="entry name" value="DHS-like_NAD/FAD-binding_dom"/>
</dbReference>
<dbReference type="InterPro" id="IPR012782">
    <property type="entry name" value="Acetolactate_synth_catblc"/>
</dbReference>
<dbReference type="Proteomes" id="UP000030081">
    <property type="component" value="Plasmid p319"/>
</dbReference>
<accession>A0AAN0SL38</accession>
<dbReference type="KEGG" id="vcy:IX92_27325"/>
<dbReference type="InterPro" id="IPR029061">
    <property type="entry name" value="THDP-binding"/>
</dbReference>
<comment type="similarity">
    <text evidence="1 3">Belongs to the TPP enzyme family.</text>
</comment>
<dbReference type="GO" id="GO:0030976">
    <property type="term" value="F:thiamine pyrophosphate binding"/>
    <property type="evidence" value="ECO:0007669"/>
    <property type="project" value="InterPro"/>
</dbReference>
<dbReference type="Gene3D" id="3.40.50.1220">
    <property type="entry name" value="TPP-binding domain"/>
    <property type="match status" value="1"/>
</dbReference>
<dbReference type="GO" id="GO:0003984">
    <property type="term" value="F:acetolactate synthase activity"/>
    <property type="evidence" value="ECO:0007669"/>
    <property type="project" value="InterPro"/>
</dbReference>
<protein>
    <submittedName>
        <fullName evidence="7">Acetolactate synthase</fullName>
    </submittedName>
</protein>
<dbReference type="InterPro" id="IPR012000">
    <property type="entry name" value="Thiamin_PyroP_enz_cen_dom"/>
</dbReference>
<evidence type="ECO:0000256" key="2">
    <source>
        <dbReference type="ARBA" id="ARBA00023052"/>
    </source>
</evidence>
<feature type="domain" description="Thiamine pyrophosphate enzyme central" evidence="4">
    <location>
        <begin position="196"/>
        <end position="328"/>
    </location>
</feature>
<dbReference type="InterPro" id="IPR012001">
    <property type="entry name" value="Thiamin_PyroP_enz_TPP-bd_dom"/>
</dbReference>
<dbReference type="GO" id="GO:0050660">
    <property type="term" value="F:flavin adenine dinucleotide binding"/>
    <property type="evidence" value="ECO:0007669"/>
    <property type="project" value="TreeGrafter"/>
</dbReference>
<evidence type="ECO:0000256" key="3">
    <source>
        <dbReference type="RuleBase" id="RU362132"/>
    </source>
</evidence>
<proteinExistence type="inferred from homology"/>
<dbReference type="GO" id="GO:0005948">
    <property type="term" value="C:acetolactate synthase complex"/>
    <property type="evidence" value="ECO:0007669"/>
    <property type="project" value="TreeGrafter"/>
</dbReference>
<dbReference type="InterPro" id="IPR011766">
    <property type="entry name" value="TPP_enzyme_TPP-bd"/>
</dbReference>
<evidence type="ECO:0000313" key="7">
    <source>
        <dbReference type="EMBL" id="AIW22980.1"/>
    </source>
</evidence>
<dbReference type="GO" id="GO:0000287">
    <property type="term" value="F:magnesium ion binding"/>
    <property type="evidence" value="ECO:0007669"/>
    <property type="project" value="InterPro"/>
</dbReference>
<dbReference type="Pfam" id="PF02776">
    <property type="entry name" value="TPP_enzyme_N"/>
    <property type="match status" value="1"/>
</dbReference>
<dbReference type="EMBL" id="CP009620">
    <property type="protein sequence ID" value="AIW22980.1"/>
    <property type="molecule type" value="Genomic_DNA"/>
</dbReference>
<dbReference type="GO" id="GO:0009097">
    <property type="term" value="P:isoleucine biosynthetic process"/>
    <property type="evidence" value="ECO:0007669"/>
    <property type="project" value="TreeGrafter"/>
</dbReference>
<dbReference type="Pfam" id="PF02775">
    <property type="entry name" value="TPP_enzyme_C"/>
    <property type="match status" value="1"/>
</dbReference>
<dbReference type="GO" id="GO:0009099">
    <property type="term" value="P:L-valine biosynthetic process"/>
    <property type="evidence" value="ECO:0007669"/>
    <property type="project" value="TreeGrafter"/>
</dbReference>
<sequence length="565" mass="61030">MNTPLEARTGAQLMAQQLEATGVQYVFGLPGAKIDRLFDALNDTSITVIPVRHEANAAFMAGCVGRLTGRAGVALVTSGPGCGNLVTGVATANSEGDAMIAIGGAVKRCDQHKQTHQSMASVSIFRSITQFSAEISHVDATNEVLANAFRIAESGRQGACFVSVPQDVLDARTTRTPIVPTPLRPQATLDRDRACAVAERIAQAERAVVLVGLNASVPRVSHALTSFLQRTQLPVVGTYQAAGAVSTHYYHRFAGRVGLFNNQPGDVLLREADMIVAIGFNPIEYDPELWMPAHHELIHIDIDPADYQNHYRPCLEIVGDLAHSLEQISQQVSAVTPLSQRAGQVLDIVAAQRQRIQTYPVTWGAGGFHPLTLVKALQRLITPDTTLCLDMGSFHIWIARYLNCCRARQMLVSNGQQTMGVALPWAITASLLNPHEKVVSVSGDGGFLQSSMELETAVRLKSNLLHLVWVDNAYNMVEMQALKKYQRSSCVKFGPLDIQAYAEAFGATAFTVTCAEALMPTLQRAMATSGPVVVALPVDYSHNPELMAPYTALMERGAEQGAPVL</sequence>
<dbReference type="NCBIfam" id="TIGR02418">
    <property type="entry name" value="acolac_catab"/>
    <property type="match status" value="1"/>
</dbReference>
<keyword evidence="2 3" id="KW-0786">Thiamine pyrophosphate</keyword>
<dbReference type="AlphaFoldDB" id="A0AAN0SL38"/>
<dbReference type="PANTHER" id="PTHR18968">
    <property type="entry name" value="THIAMINE PYROPHOSPHATE ENZYMES"/>
    <property type="match status" value="1"/>
</dbReference>